<comment type="caution">
    <text evidence="2">The sequence shown here is derived from an EMBL/GenBank/DDBJ whole genome shotgun (WGS) entry which is preliminary data.</text>
</comment>
<name>A0A8J6E0T2_9EUKA</name>
<proteinExistence type="predicted"/>
<evidence type="ECO:0000313" key="2">
    <source>
        <dbReference type="EMBL" id="KAG9389752.1"/>
    </source>
</evidence>
<organism evidence="2 3">
    <name type="scientific">Carpediemonas membranifera</name>
    <dbReference type="NCBI Taxonomy" id="201153"/>
    <lineage>
        <taxon>Eukaryota</taxon>
        <taxon>Metamonada</taxon>
        <taxon>Carpediemonas-like organisms</taxon>
        <taxon>Carpediemonas</taxon>
    </lineage>
</organism>
<feature type="region of interest" description="Disordered" evidence="1">
    <location>
        <begin position="49"/>
        <end position="125"/>
    </location>
</feature>
<gene>
    <name evidence="2" type="ORF">J8273_8426</name>
</gene>
<dbReference type="Proteomes" id="UP000717585">
    <property type="component" value="Unassembled WGS sequence"/>
</dbReference>
<dbReference type="EMBL" id="JAHDYR010000067">
    <property type="protein sequence ID" value="KAG9389752.1"/>
    <property type="molecule type" value="Genomic_DNA"/>
</dbReference>
<evidence type="ECO:0000313" key="3">
    <source>
        <dbReference type="Proteomes" id="UP000717585"/>
    </source>
</evidence>
<dbReference type="AlphaFoldDB" id="A0A8J6E0T2"/>
<evidence type="ECO:0000256" key="1">
    <source>
        <dbReference type="SAM" id="MobiDB-lite"/>
    </source>
</evidence>
<sequence length="125" mass="14141">MSFGRQEHECSAREHDGIMDEISRQLNILGVRVAPDGHFPNPVRVLLTTRTREHPVRGARNQARGLYRGEAPAETARPRRPRRDDGNPEPRDDDGNPEPRRDDGNPELRDDDGNPCGQSWTQGNQ</sequence>
<reference evidence="2" key="1">
    <citation type="submission" date="2021-05" db="EMBL/GenBank/DDBJ databases">
        <title>A free-living protist that lacks canonical eukaryotic 1 DNA replication and segregation systems.</title>
        <authorList>
            <person name="Salas-Leiva D.E."/>
            <person name="Tromer E.C."/>
            <person name="Curtis B.A."/>
            <person name="Jerlstrom-Hultqvist J."/>
            <person name="Kolisko M."/>
            <person name="Yi Z."/>
            <person name="Salas-Leiva J.S."/>
            <person name="Gallot-Lavallee L."/>
            <person name="Kops G.J.P.L."/>
            <person name="Archibald J.M."/>
            <person name="Simpson A.G.B."/>
            <person name="Roger A.J."/>
        </authorList>
    </citation>
    <scope>NUCLEOTIDE SEQUENCE</scope>
    <source>
        <strain evidence="2">BICM</strain>
    </source>
</reference>
<accession>A0A8J6E0T2</accession>
<protein>
    <submittedName>
        <fullName evidence="2">Uncharacterized protein</fullName>
    </submittedName>
</protein>
<feature type="compositionally biased region" description="Polar residues" evidence="1">
    <location>
        <begin position="116"/>
        <end position="125"/>
    </location>
</feature>
<keyword evidence="3" id="KW-1185">Reference proteome</keyword>
<feature type="compositionally biased region" description="Basic and acidic residues" evidence="1">
    <location>
        <begin position="82"/>
        <end position="112"/>
    </location>
</feature>